<dbReference type="EMBL" id="JADCNL010000001">
    <property type="protein sequence ID" value="KAG0496277.1"/>
    <property type="molecule type" value="Genomic_DNA"/>
</dbReference>
<dbReference type="AlphaFoldDB" id="A0A835S3A5"/>
<gene>
    <name evidence="1" type="ORF">HPP92_000968</name>
</gene>
<proteinExistence type="predicted"/>
<dbReference type="OrthoDB" id="255819at2759"/>
<protein>
    <submittedName>
        <fullName evidence="1">Uncharacterized protein</fullName>
    </submittedName>
</protein>
<evidence type="ECO:0000313" key="2">
    <source>
        <dbReference type="Proteomes" id="UP000636800"/>
    </source>
</evidence>
<organism evidence="1 2">
    <name type="scientific">Vanilla planifolia</name>
    <name type="common">Vanilla</name>
    <dbReference type="NCBI Taxonomy" id="51239"/>
    <lineage>
        <taxon>Eukaryota</taxon>
        <taxon>Viridiplantae</taxon>
        <taxon>Streptophyta</taxon>
        <taxon>Embryophyta</taxon>
        <taxon>Tracheophyta</taxon>
        <taxon>Spermatophyta</taxon>
        <taxon>Magnoliopsida</taxon>
        <taxon>Liliopsida</taxon>
        <taxon>Asparagales</taxon>
        <taxon>Orchidaceae</taxon>
        <taxon>Vanilloideae</taxon>
        <taxon>Vanilleae</taxon>
        <taxon>Vanilla</taxon>
    </lineage>
</organism>
<name>A0A835S3A5_VANPL</name>
<comment type="caution">
    <text evidence="1">The sequence shown here is derived from an EMBL/GenBank/DDBJ whole genome shotgun (WGS) entry which is preliminary data.</text>
</comment>
<sequence>MERLLEEAITRDVKELNLEFELSLATQRSCDDFALELVGDVFTLHHLVLACISYVEELNLA</sequence>
<evidence type="ECO:0000313" key="1">
    <source>
        <dbReference type="EMBL" id="KAG0496277.1"/>
    </source>
</evidence>
<accession>A0A835S3A5</accession>
<reference evidence="1 2" key="1">
    <citation type="journal article" date="2020" name="Nat. Food">
        <title>A phased Vanilla planifolia genome enables genetic improvement of flavour and production.</title>
        <authorList>
            <person name="Hasing T."/>
            <person name="Tang H."/>
            <person name="Brym M."/>
            <person name="Khazi F."/>
            <person name="Huang T."/>
            <person name="Chambers A.H."/>
        </authorList>
    </citation>
    <scope>NUCLEOTIDE SEQUENCE [LARGE SCALE GENOMIC DNA]</scope>
    <source>
        <tissue evidence="1">Leaf</tissue>
    </source>
</reference>
<keyword evidence="2" id="KW-1185">Reference proteome</keyword>
<dbReference type="Proteomes" id="UP000636800">
    <property type="component" value="Chromosome 1"/>
</dbReference>